<proteinExistence type="predicted"/>
<evidence type="ECO:0000313" key="4">
    <source>
        <dbReference type="Proteomes" id="UP000588098"/>
    </source>
</evidence>
<dbReference type="EMBL" id="JACHJL010000002">
    <property type="protein sequence ID" value="MBB5934289.1"/>
    <property type="molecule type" value="Genomic_DNA"/>
</dbReference>
<evidence type="ECO:0000313" key="3">
    <source>
        <dbReference type="EMBL" id="MBB5934289.1"/>
    </source>
</evidence>
<protein>
    <submittedName>
        <fullName evidence="3">Uncharacterized protein</fullName>
    </submittedName>
</protein>
<organism evidence="3 4">
    <name type="scientific">Streptomyces zagrosensis</name>
    <dbReference type="NCBI Taxonomy" id="1042984"/>
    <lineage>
        <taxon>Bacteria</taxon>
        <taxon>Bacillati</taxon>
        <taxon>Actinomycetota</taxon>
        <taxon>Actinomycetes</taxon>
        <taxon>Kitasatosporales</taxon>
        <taxon>Streptomycetaceae</taxon>
        <taxon>Streptomyces</taxon>
    </lineage>
</organism>
<dbReference type="Proteomes" id="UP000588098">
    <property type="component" value="Unassembled WGS sequence"/>
</dbReference>
<accession>A0A7W9UY03</accession>
<keyword evidence="2" id="KW-0812">Transmembrane</keyword>
<feature type="region of interest" description="Disordered" evidence="1">
    <location>
        <begin position="1"/>
        <end position="43"/>
    </location>
</feature>
<evidence type="ECO:0000256" key="2">
    <source>
        <dbReference type="SAM" id="Phobius"/>
    </source>
</evidence>
<keyword evidence="2" id="KW-1133">Transmembrane helix</keyword>
<gene>
    <name evidence="3" type="ORF">FHS42_001315</name>
</gene>
<feature type="transmembrane region" description="Helical" evidence="2">
    <location>
        <begin position="46"/>
        <end position="67"/>
    </location>
</feature>
<sequence>MANTPGPEGNHDPAGNTQMFRAFVDEGGPQQQRQPAAGPTSSGPRLGVIIGVIVAVVVVAAVAWLALG</sequence>
<reference evidence="3 4" key="1">
    <citation type="submission" date="2020-08" db="EMBL/GenBank/DDBJ databases">
        <title>Genomic Encyclopedia of Type Strains, Phase III (KMG-III): the genomes of soil and plant-associated and newly described type strains.</title>
        <authorList>
            <person name="Whitman W."/>
        </authorList>
    </citation>
    <scope>NUCLEOTIDE SEQUENCE [LARGE SCALE GENOMIC DNA]</scope>
    <source>
        <strain evidence="3 4">CECT 8305</strain>
    </source>
</reference>
<name>A0A7W9UY03_9ACTN</name>
<comment type="caution">
    <text evidence="3">The sequence shown here is derived from an EMBL/GenBank/DDBJ whole genome shotgun (WGS) entry which is preliminary data.</text>
</comment>
<dbReference type="RefSeq" id="WP_184569554.1">
    <property type="nucleotide sequence ID" value="NZ_JACHJL010000002.1"/>
</dbReference>
<dbReference type="AlphaFoldDB" id="A0A7W9UY03"/>
<keyword evidence="4" id="KW-1185">Reference proteome</keyword>
<feature type="compositionally biased region" description="Low complexity" evidence="1">
    <location>
        <begin position="27"/>
        <end position="39"/>
    </location>
</feature>
<evidence type="ECO:0000256" key="1">
    <source>
        <dbReference type="SAM" id="MobiDB-lite"/>
    </source>
</evidence>
<keyword evidence="2" id="KW-0472">Membrane</keyword>